<dbReference type="EMBL" id="SRRM01000022">
    <property type="protein sequence ID" value="TKY84551.1"/>
    <property type="molecule type" value="Genomic_DNA"/>
</dbReference>
<dbReference type="GO" id="GO:0005524">
    <property type="term" value="F:ATP binding"/>
    <property type="evidence" value="ECO:0007669"/>
    <property type="project" value="InterPro"/>
</dbReference>
<dbReference type="SUPFAM" id="SSF118116">
    <property type="entry name" value="DNA mismatch repair protein MutL"/>
    <property type="match status" value="1"/>
</dbReference>
<dbReference type="GO" id="GO:0032300">
    <property type="term" value="C:mismatch repair complex"/>
    <property type="evidence" value="ECO:0007669"/>
    <property type="project" value="InterPro"/>
</dbReference>
<dbReference type="InterPro" id="IPR038973">
    <property type="entry name" value="MutL/Mlh/Pms-like"/>
</dbReference>
<dbReference type="OrthoDB" id="429932at2759"/>
<evidence type="ECO:0000256" key="1">
    <source>
        <dbReference type="SAM" id="MobiDB-lite"/>
    </source>
</evidence>
<sequence length="849" mass="92080">MDAEMDAITRLPDGTAASIQASLFAVTIEDICRILFRHALGHCRDVFGSSSGRTDISVDYDLWIVTVTIDVDHSSIRSVPFLGDQATSGKHSELKLVSHLGLTRIEASSSSGRSSTTWQDGLQLQSKSSSAEIEELLASLSSAAVSGRGVTVCMCDVFSGMPVRRKLIASEADKRSRVSSLVSCARGLSLLSPDSSIRLSVRQAAVPDRLAPPFKVLLSLPREQDLVHRYTSAFGVDIVQLQAVRIVAVEQTFASARMSVNGFVAATATTDTASCVFLQQRVWPGATMCGGSQPSERESAVFASLLSSFHLPWSDETSNRYTRRLALCPDFYEKVYQRIEALPTVSAPDKGRQTAQAFVLDITLHDKGREEHAPGLELTVASFEAAVLDAICKVPEGVDAVLHVKRKRSSRRSTAGERGSKEKSARRIKPCPATASLAIESYGPAALAPEGMVEWRNPVTGRLFHIDQRTGHSVAVRPGSGNSGDEDMPSLTMARRANCGTGVDRSNLNKGLDGLPPGHRLAAAFNRHASVDEFDDPSLDEALASIPSPSPISASEPFRRSRFFDSMRPRSPYKRIRSQRLQNDASDDYNTLPRRANLELAITRSDLKRAQVLDQVDEKFILCSTSSSALPSTPTPVLFCIDQHAADERYRLERLLEQFATDCAGGTAAHPLSAVLTLGISVQQYELIDGSAAVQSGLQILGWSVKELVLVHATLGHAQVDIDGIPHILKDKALTDRGRIKDRDLLQSSFANCLGELASAISTLSKLSTEGNTDWLSISSAIPTSLMDVIKSTACRSAIMFNDPLSREASERLVRRLGECKFPFQCAHGRPSLVPLCEVRFVRKVAGDG</sequence>
<feature type="region of interest" description="Disordered" evidence="1">
    <location>
        <begin position="405"/>
        <end position="429"/>
    </location>
</feature>
<dbReference type="PANTHER" id="PTHR10073:SF47">
    <property type="entry name" value="DNA MISMATCH REPAIR PROTEIN MLH3"/>
    <property type="match status" value="1"/>
</dbReference>
<dbReference type="PANTHER" id="PTHR10073">
    <property type="entry name" value="DNA MISMATCH REPAIR PROTEIN MLH, PMS, MUTL"/>
    <property type="match status" value="1"/>
</dbReference>
<dbReference type="InterPro" id="IPR037198">
    <property type="entry name" value="MutL_C_sf"/>
</dbReference>
<evidence type="ECO:0000259" key="2">
    <source>
        <dbReference type="SMART" id="SM00853"/>
    </source>
</evidence>
<reference evidence="3 4" key="1">
    <citation type="submission" date="2019-05" db="EMBL/GenBank/DDBJ databases">
        <title>Sporisorium graminicola CBS 10092 draft sequencing and annotation.</title>
        <authorList>
            <person name="Solano-Gonzalez S."/>
            <person name="Caddick M.X."/>
            <person name="Darby A."/>
        </authorList>
    </citation>
    <scope>NUCLEOTIDE SEQUENCE [LARGE SCALE GENOMIC DNA]</scope>
    <source>
        <strain evidence="3 4">CBS 10092</strain>
    </source>
</reference>
<dbReference type="SMART" id="SM00853">
    <property type="entry name" value="MutL_C"/>
    <property type="match status" value="1"/>
</dbReference>
<gene>
    <name evidence="3" type="ORF">EX895_006453</name>
</gene>
<dbReference type="InterPro" id="IPR014790">
    <property type="entry name" value="MutL_C"/>
</dbReference>
<dbReference type="Proteomes" id="UP000306050">
    <property type="component" value="Chromosome SGRAM_9"/>
</dbReference>
<name>A0A4U7KKF2_9BASI</name>
<feature type="domain" description="MutL C-terminal dimerisation" evidence="2">
    <location>
        <begin position="612"/>
        <end position="805"/>
    </location>
</feature>
<protein>
    <recommendedName>
        <fullName evidence="2">MutL C-terminal dimerisation domain-containing protein</fullName>
    </recommendedName>
</protein>
<dbReference type="InterPro" id="IPR042120">
    <property type="entry name" value="MutL_C_dimsub"/>
</dbReference>
<evidence type="ECO:0000313" key="4">
    <source>
        <dbReference type="Proteomes" id="UP000306050"/>
    </source>
</evidence>
<comment type="caution">
    <text evidence="3">The sequence shown here is derived from an EMBL/GenBank/DDBJ whole genome shotgun (WGS) entry which is preliminary data.</text>
</comment>
<keyword evidence="4" id="KW-1185">Reference proteome</keyword>
<dbReference type="GO" id="GO:0140664">
    <property type="term" value="F:ATP-dependent DNA damage sensor activity"/>
    <property type="evidence" value="ECO:0007669"/>
    <property type="project" value="InterPro"/>
</dbReference>
<dbReference type="KEGG" id="sgra:EX895_006453"/>
<proteinExistence type="predicted"/>
<dbReference type="RefSeq" id="XP_029736536.1">
    <property type="nucleotide sequence ID" value="XM_029887044.1"/>
</dbReference>
<accession>A0A4U7KKF2</accession>
<dbReference type="Gene3D" id="3.30.1540.20">
    <property type="entry name" value="MutL, C-terminal domain, dimerisation subdomain"/>
    <property type="match status" value="2"/>
</dbReference>
<dbReference type="GeneID" id="40729348"/>
<dbReference type="AlphaFoldDB" id="A0A4U7KKF2"/>
<evidence type="ECO:0000313" key="3">
    <source>
        <dbReference type="EMBL" id="TKY84551.1"/>
    </source>
</evidence>
<dbReference type="GO" id="GO:0016887">
    <property type="term" value="F:ATP hydrolysis activity"/>
    <property type="evidence" value="ECO:0007669"/>
    <property type="project" value="InterPro"/>
</dbReference>
<feature type="compositionally biased region" description="Basic and acidic residues" evidence="1">
    <location>
        <begin position="414"/>
        <end position="425"/>
    </location>
</feature>
<organism evidence="3 4">
    <name type="scientific">Sporisorium graminicola</name>
    <dbReference type="NCBI Taxonomy" id="280036"/>
    <lineage>
        <taxon>Eukaryota</taxon>
        <taxon>Fungi</taxon>
        <taxon>Dikarya</taxon>
        <taxon>Basidiomycota</taxon>
        <taxon>Ustilaginomycotina</taxon>
        <taxon>Ustilaginomycetes</taxon>
        <taxon>Ustilaginales</taxon>
        <taxon>Ustilaginaceae</taxon>
        <taxon>Sporisorium</taxon>
    </lineage>
</organism>
<dbReference type="GO" id="GO:0006298">
    <property type="term" value="P:mismatch repair"/>
    <property type="evidence" value="ECO:0007669"/>
    <property type="project" value="InterPro"/>
</dbReference>